<dbReference type="GO" id="GO:1902936">
    <property type="term" value="F:phosphatidylinositol bisphosphate binding"/>
    <property type="evidence" value="ECO:0007669"/>
    <property type="project" value="TreeGrafter"/>
</dbReference>
<protein>
    <recommendedName>
        <fullName evidence="1">CRAL-TRIO domain-containing protein</fullName>
    </recommendedName>
</protein>
<proteinExistence type="predicted"/>
<dbReference type="InterPro" id="IPR036273">
    <property type="entry name" value="CRAL/TRIO_N_dom_sf"/>
</dbReference>
<dbReference type="GO" id="GO:0016020">
    <property type="term" value="C:membrane"/>
    <property type="evidence" value="ECO:0007669"/>
    <property type="project" value="TreeGrafter"/>
</dbReference>
<dbReference type="Gene3D" id="1.20.5.1200">
    <property type="entry name" value="Alpha-tocopherol transfer"/>
    <property type="match status" value="1"/>
</dbReference>
<dbReference type="SMART" id="SM00516">
    <property type="entry name" value="SEC14"/>
    <property type="match status" value="1"/>
</dbReference>
<name>A0A8S1BPH5_9INSE</name>
<reference evidence="2 3" key="1">
    <citation type="submission" date="2020-04" db="EMBL/GenBank/DDBJ databases">
        <authorList>
            <person name="Alioto T."/>
            <person name="Alioto T."/>
            <person name="Gomez Garrido J."/>
        </authorList>
    </citation>
    <scope>NUCLEOTIDE SEQUENCE [LARGE SCALE GENOMIC DNA]</scope>
</reference>
<dbReference type="PROSITE" id="PS50191">
    <property type="entry name" value="CRAL_TRIO"/>
    <property type="match status" value="1"/>
</dbReference>
<gene>
    <name evidence="2" type="ORF">CLODIP_2_CD03314</name>
</gene>
<keyword evidence="3" id="KW-1185">Reference proteome</keyword>
<dbReference type="Pfam" id="PF00650">
    <property type="entry name" value="CRAL_TRIO"/>
    <property type="match status" value="1"/>
</dbReference>
<dbReference type="InterPro" id="IPR036865">
    <property type="entry name" value="CRAL-TRIO_dom_sf"/>
</dbReference>
<dbReference type="PANTHER" id="PTHR10174">
    <property type="entry name" value="ALPHA-TOCOPHEROL TRANSFER PROTEIN-RELATED"/>
    <property type="match status" value="1"/>
</dbReference>
<sequence>MLRKGIPTAAPILRLIHIPGGATGKEGARPGRRSVALLRESPSPLHSLHSASAHNMASTLLVQPSGEISGKIYKELCEDKSAVPEKMKNIKEWLALQPHLPPFEGKKEIITNLLFTIFSHNHKKNFVTSSFLPIDDDRILTFLRGCKHSSEKVKKKLDMYFSMRAAVPEFYAERDPQSESLQKVWTEVHMPPLPGLTSEGNRVIWMCSAQPELNISSASTAMKLALMIGDLRLKLEEHGVAGDVYVLDAAHATAQQFAKFTPAIIRKFLISVQEAYPVRLRQVHVININPLVDVIFNFVKPLLKEKIKNRIHFHSKMDTFYKIVPAEMCPTEYGGQGGSLKDISGNWKKTVEENRQWFLDQETVKADETRRPGKQMNYDELFGASGSFRKLNID</sequence>
<dbReference type="SUPFAM" id="SSF46938">
    <property type="entry name" value="CRAL/TRIO N-terminal domain"/>
    <property type="match status" value="1"/>
</dbReference>
<organism evidence="2 3">
    <name type="scientific">Cloeon dipterum</name>
    <dbReference type="NCBI Taxonomy" id="197152"/>
    <lineage>
        <taxon>Eukaryota</taxon>
        <taxon>Metazoa</taxon>
        <taxon>Ecdysozoa</taxon>
        <taxon>Arthropoda</taxon>
        <taxon>Hexapoda</taxon>
        <taxon>Insecta</taxon>
        <taxon>Pterygota</taxon>
        <taxon>Palaeoptera</taxon>
        <taxon>Ephemeroptera</taxon>
        <taxon>Pisciforma</taxon>
        <taxon>Baetidae</taxon>
        <taxon>Cloeon</taxon>
    </lineage>
</organism>
<feature type="domain" description="CRAL-TRIO" evidence="1">
    <location>
        <begin position="177"/>
        <end position="341"/>
    </location>
</feature>
<dbReference type="AlphaFoldDB" id="A0A8S1BPH5"/>
<dbReference type="PRINTS" id="PR00180">
    <property type="entry name" value="CRETINALDHBP"/>
</dbReference>
<dbReference type="OrthoDB" id="6682367at2759"/>
<dbReference type="SUPFAM" id="SSF52087">
    <property type="entry name" value="CRAL/TRIO domain"/>
    <property type="match status" value="1"/>
</dbReference>
<dbReference type="PANTHER" id="PTHR10174:SF230">
    <property type="entry name" value="ALPHA-TOCOPHEROL TRANSFER PROTEIN-LIKE"/>
    <property type="match status" value="1"/>
</dbReference>
<evidence type="ECO:0000313" key="3">
    <source>
        <dbReference type="Proteomes" id="UP000494165"/>
    </source>
</evidence>
<dbReference type="Proteomes" id="UP000494165">
    <property type="component" value="Unassembled WGS sequence"/>
</dbReference>
<dbReference type="Gene3D" id="3.40.525.10">
    <property type="entry name" value="CRAL-TRIO lipid binding domain"/>
    <property type="match status" value="1"/>
</dbReference>
<dbReference type="EMBL" id="CADEPI010000004">
    <property type="protein sequence ID" value="CAB3360784.1"/>
    <property type="molecule type" value="Genomic_DNA"/>
</dbReference>
<dbReference type="InterPro" id="IPR001251">
    <property type="entry name" value="CRAL-TRIO_dom"/>
</dbReference>
<dbReference type="CDD" id="cd00170">
    <property type="entry name" value="SEC14"/>
    <property type="match status" value="1"/>
</dbReference>
<evidence type="ECO:0000313" key="2">
    <source>
        <dbReference type="EMBL" id="CAB3360784.1"/>
    </source>
</evidence>
<comment type="caution">
    <text evidence="2">The sequence shown here is derived from an EMBL/GenBank/DDBJ whole genome shotgun (WGS) entry which is preliminary data.</text>
</comment>
<evidence type="ECO:0000259" key="1">
    <source>
        <dbReference type="PROSITE" id="PS50191"/>
    </source>
</evidence>
<accession>A0A8S1BPH5</accession>